<dbReference type="EMBL" id="BT144122">
    <property type="protein sequence ID" value="AFK43916.1"/>
    <property type="molecule type" value="mRNA"/>
</dbReference>
<evidence type="ECO:0000313" key="2">
    <source>
        <dbReference type="EMBL" id="AFK43916.1"/>
    </source>
</evidence>
<name>I3SUH4_LOTJA</name>
<dbReference type="InterPro" id="IPR051057">
    <property type="entry name" value="PI-PLC_domain"/>
</dbReference>
<sequence>MVENQYGDDGMKAGRCPNRAESPPLDDKSKSLVLINYFRTPPLKLVTCTDHSKALINMLQTCHNAAGNRWANFVTVDYYKRSDGGGSFQAVDTLNGRLLCGCNDVHACLPGSTPQACSA</sequence>
<dbReference type="GO" id="GO:0006629">
    <property type="term" value="P:lipid metabolic process"/>
    <property type="evidence" value="ECO:0007669"/>
    <property type="project" value="InterPro"/>
</dbReference>
<reference evidence="2" key="1">
    <citation type="submission" date="2012-05" db="EMBL/GenBank/DDBJ databases">
        <authorList>
            <person name="Krishnakumar V."/>
            <person name="Cheung F."/>
            <person name="Xiao Y."/>
            <person name="Chan A."/>
            <person name="Moskal W.A."/>
            <person name="Town C.D."/>
        </authorList>
    </citation>
    <scope>NUCLEOTIDE SEQUENCE</scope>
</reference>
<evidence type="ECO:0008006" key="3">
    <source>
        <dbReference type="Google" id="ProtNLM"/>
    </source>
</evidence>
<dbReference type="Pfam" id="PF26178">
    <property type="entry name" value="PI-PLC_cat"/>
    <property type="match status" value="1"/>
</dbReference>
<feature type="region of interest" description="Disordered" evidence="1">
    <location>
        <begin position="1"/>
        <end position="26"/>
    </location>
</feature>
<organism evidence="2">
    <name type="scientific">Lotus japonicus</name>
    <name type="common">Lotus corniculatus var. japonicus</name>
    <dbReference type="NCBI Taxonomy" id="34305"/>
    <lineage>
        <taxon>Eukaryota</taxon>
        <taxon>Viridiplantae</taxon>
        <taxon>Streptophyta</taxon>
        <taxon>Embryophyta</taxon>
        <taxon>Tracheophyta</taxon>
        <taxon>Spermatophyta</taxon>
        <taxon>Magnoliopsida</taxon>
        <taxon>eudicotyledons</taxon>
        <taxon>Gunneridae</taxon>
        <taxon>Pentapetalae</taxon>
        <taxon>rosids</taxon>
        <taxon>fabids</taxon>
        <taxon>Fabales</taxon>
        <taxon>Fabaceae</taxon>
        <taxon>Papilionoideae</taxon>
        <taxon>50 kb inversion clade</taxon>
        <taxon>NPAAA clade</taxon>
        <taxon>Hologalegina</taxon>
        <taxon>robinioid clade</taxon>
        <taxon>Loteae</taxon>
        <taxon>Lotus</taxon>
    </lineage>
</organism>
<dbReference type="SUPFAM" id="SSF51695">
    <property type="entry name" value="PLC-like phosphodiesterases"/>
    <property type="match status" value="1"/>
</dbReference>
<dbReference type="PANTHER" id="PTHR13593">
    <property type="match status" value="1"/>
</dbReference>
<dbReference type="AlphaFoldDB" id="I3SUH4"/>
<protein>
    <recommendedName>
        <fullName evidence="3">PI-PLC X domain-containing protein</fullName>
    </recommendedName>
</protein>
<dbReference type="PANTHER" id="PTHR13593:SF51">
    <property type="entry name" value="F21F23.12 PROTEIN"/>
    <property type="match status" value="1"/>
</dbReference>
<proteinExistence type="evidence at transcript level"/>
<evidence type="ECO:0000256" key="1">
    <source>
        <dbReference type="SAM" id="MobiDB-lite"/>
    </source>
</evidence>
<accession>I3SUH4</accession>
<dbReference type="GO" id="GO:0008081">
    <property type="term" value="F:phosphoric diester hydrolase activity"/>
    <property type="evidence" value="ECO:0007669"/>
    <property type="project" value="InterPro"/>
</dbReference>
<dbReference type="InterPro" id="IPR017946">
    <property type="entry name" value="PLC-like_Pdiesterase_TIM-brl"/>
</dbReference>